<dbReference type="AlphaFoldDB" id="A0ABC9X4P6"/>
<dbReference type="PANTHER" id="PTHR33332">
    <property type="entry name" value="REVERSE TRANSCRIPTASE DOMAIN-CONTAINING PROTEIN"/>
    <property type="match status" value="1"/>
</dbReference>
<accession>A0ABC9X4P6</accession>
<dbReference type="Proteomes" id="UP001623348">
    <property type="component" value="Unassembled WGS sequence"/>
</dbReference>
<reference evidence="1 2" key="1">
    <citation type="submission" date="2024-06" db="EMBL/GenBank/DDBJ databases">
        <title>The draft genome of Grus japonensis, version 3.</title>
        <authorList>
            <person name="Nabeshima K."/>
            <person name="Suzuki S."/>
            <person name="Onuma M."/>
        </authorList>
    </citation>
    <scope>NUCLEOTIDE SEQUENCE [LARGE SCALE GENOMIC DNA]</scope>
    <source>
        <strain evidence="1 2">451A</strain>
    </source>
</reference>
<evidence type="ECO:0000313" key="1">
    <source>
        <dbReference type="EMBL" id="GAB0192620.1"/>
    </source>
</evidence>
<dbReference type="EMBL" id="BAAFJT010000008">
    <property type="protein sequence ID" value="GAB0192620.1"/>
    <property type="molecule type" value="Genomic_DNA"/>
</dbReference>
<gene>
    <name evidence="1" type="ORF">GRJ2_001727300</name>
</gene>
<comment type="caution">
    <text evidence="1">The sequence shown here is derived from an EMBL/GenBank/DDBJ whole genome shotgun (WGS) entry which is preliminary data.</text>
</comment>
<proteinExistence type="predicted"/>
<keyword evidence="2" id="KW-1185">Reference proteome</keyword>
<organism evidence="1 2">
    <name type="scientific">Grus japonensis</name>
    <name type="common">Japanese crane</name>
    <name type="synonym">Red-crowned crane</name>
    <dbReference type="NCBI Taxonomy" id="30415"/>
    <lineage>
        <taxon>Eukaryota</taxon>
        <taxon>Metazoa</taxon>
        <taxon>Chordata</taxon>
        <taxon>Craniata</taxon>
        <taxon>Vertebrata</taxon>
        <taxon>Euteleostomi</taxon>
        <taxon>Archelosauria</taxon>
        <taxon>Archosauria</taxon>
        <taxon>Dinosauria</taxon>
        <taxon>Saurischia</taxon>
        <taxon>Theropoda</taxon>
        <taxon>Coelurosauria</taxon>
        <taxon>Aves</taxon>
        <taxon>Neognathae</taxon>
        <taxon>Neoaves</taxon>
        <taxon>Gruiformes</taxon>
        <taxon>Gruidae</taxon>
        <taxon>Grus</taxon>
    </lineage>
</organism>
<sequence length="179" mass="19711">MPEGGAAIQRDLDKLQKWSDRNIMKSNKGKPTVLHLGRNNPRHQYMLGADQLESSLAEKALGVLVDTKLRVNQQHVLAAKAANSILGCIWQNTGSRWREVILLLYLTLVRSHLERCICPVLGSPVQEGHGYSRESPTKGHEDDEGTATSFLWGEAKRAGTVQTGEEKAQGVLTSIFING</sequence>
<protein>
    <submittedName>
        <fullName evidence="1">Mitochondrial enolase superfamily member 1</fullName>
    </submittedName>
</protein>
<name>A0ABC9X4P6_GRUJA</name>
<evidence type="ECO:0000313" key="2">
    <source>
        <dbReference type="Proteomes" id="UP001623348"/>
    </source>
</evidence>
<dbReference type="PRINTS" id="PR01345">
    <property type="entry name" value="CERVTRCPTASE"/>
</dbReference>